<protein>
    <recommendedName>
        <fullName evidence="4">Glycoside hydrolase family 5 domain-containing protein</fullName>
    </recommendedName>
</protein>
<evidence type="ECO:0000256" key="3">
    <source>
        <dbReference type="RuleBase" id="RU361153"/>
    </source>
</evidence>
<gene>
    <name evidence="5" type="ORF">A3K52_04925</name>
</gene>
<evidence type="ECO:0000313" key="5">
    <source>
        <dbReference type="EMBL" id="OGK74085.1"/>
    </source>
</evidence>
<comment type="similarity">
    <text evidence="3">Belongs to the glycosyl hydrolase 5 (cellulase A) family.</text>
</comment>
<keyword evidence="1 3" id="KW-0378">Hydrolase</keyword>
<dbReference type="Proteomes" id="UP000177050">
    <property type="component" value="Unassembled WGS sequence"/>
</dbReference>
<sequence>MTKKVFFFTLLILLVALSFFFMRVKSVQKPLPSIKKAKTISPSVLDRPPLLYVKGNKIRRKDTDEIVQLKGVTSMILTNGLTSKNKFMKRLDRVKEWNINLLGIYINPYQTQGKDALLDEIVAWSRQNSIYLYVMPAINVKDTSHDGLTQVARFPQMLEHVAKRYKAEQHIMYGLWAEPRDIPWVVWEKVARSTSAYVRAHNPNAIILMTGVQYGRIFDEKNPLSIDNVICDFHDYPWMNAQEAQDSSGHLVYGVLWEKVMYDCPVLVGEFGGVYREDFGSKEDTDYIAKIIGLVNKDKLHYSAYTIDDEGELGIYDWNLNKPTQKGRIILEDLSIYPPTVFKIVKK</sequence>
<dbReference type="PANTHER" id="PTHR34142:SF1">
    <property type="entry name" value="GLYCOSIDE HYDROLASE FAMILY 5 DOMAIN-CONTAINING PROTEIN"/>
    <property type="match status" value="1"/>
</dbReference>
<dbReference type="EMBL" id="MGBR01000001">
    <property type="protein sequence ID" value="OGK74085.1"/>
    <property type="molecule type" value="Genomic_DNA"/>
</dbReference>
<dbReference type="InterPro" id="IPR001547">
    <property type="entry name" value="Glyco_hydro_5"/>
</dbReference>
<organism evidence="5 6">
    <name type="scientific">Candidatus Roizmanbacteria bacterium RIFOXYD1_FULL_38_12</name>
    <dbReference type="NCBI Taxonomy" id="1802093"/>
    <lineage>
        <taxon>Bacteria</taxon>
        <taxon>Candidatus Roizmaniibacteriota</taxon>
    </lineage>
</organism>
<name>A0A1F7L1T1_9BACT</name>
<dbReference type="Gene3D" id="3.20.20.80">
    <property type="entry name" value="Glycosidases"/>
    <property type="match status" value="1"/>
</dbReference>
<dbReference type="PANTHER" id="PTHR34142">
    <property type="entry name" value="ENDO-BETA-1,4-GLUCANASE A"/>
    <property type="match status" value="1"/>
</dbReference>
<feature type="domain" description="Glycoside hydrolase family 5" evidence="4">
    <location>
        <begin position="91"/>
        <end position="309"/>
    </location>
</feature>
<keyword evidence="2 3" id="KW-0326">Glycosidase</keyword>
<evidence type="ECO:0000256" key="1">
    <source>
        <dbReference type="ARBA" id="ARBA00022801"/>
    </source>
</evidence>
<dbReference type="GO" id="GO:0004553">
    <property type="term" value="F:hydrolase activity, hydrolyzing O-glycosyl compounds"/>
    <property type="evidence" value="ECO:0007669"/>
    <property type="project" value="InterPro"/>
</dbReference>
<comment type="caution">
    <text evidence="5">The sequence shown here is derived from an EMBL/GenBank/DDBJ whole genome shotgun (WGS) entry which is preliminary data.</text>
</comment>
<evidence type="ECO:0000256" key="2">
    <source>
        <dbReference type="ARBA" id="ARBA00023295"/>
    </source>
</evidence>
<dbReference type="InterPro" id="IPR017853">
    <property type="entry name" value="GH"/>
</dbReference>
<reference evidence="5 6" key="1">
    <citation type="journal article" date="2016" name="Nat. Commun.">
        <title>Thousands of microbial genomes shed light on interconnected biogeochemical processes in an aquifer system.</title>
        <authorList>
            <person name="Anantharaman K."/>
            <person name="Brown C.T."/>
            <person name="Hug L.A."/>
            <person name="Sharon I."/>
            <person name="Castelle C.J."/>
            <person name="Probst A.J."/>
            <person name="Thomas B.C."/>
            <person name="Singh A."/>
            <person name="Wilkins M.J."/>
            <person name="Karaoz U."/>
            <person name="Brodie E.L."/>
            <person name="Williams K.H."/>
            <person name="Hubbard S.S."/>
            <person name="Banfield J.F."/>
        </authorList>
    </citation>
    <scope>NUCLEOTIDE SEQUENCE [LARGE SCALE GENOMIC DNA]</scope>
</reference>
<evidence type="ECO:0000313" key="6">
    <source>
        <dbReference type="Proteomes" id="UP000177050"/>
    </source>
</evidence>
<dbReference type="GO" id="GO:0009251">
    <property type="term" value="P:glucan catabolic process"/>
    <property type="evidence" value="ECO:0007669"/>
    <property type="project" value="TreeGrafter"/>
</dbReference>
<accession>A0A1F7L1T1</accession>
<dbReference type="Pfam" id="PF00150">
    <property type="entry name" value="Cellulase"/>
    <property type="match status" value="1"/>
</dbReference>
<dbReference type="SUPFAM" id="SSF51445">
    <property type="entry name" value="(Trans)glycosidases"/>
    <property type="match status" value="1"/>
</dbReference>
<evidence type="ECO:0000259" key="4">
    <source>
        <dbReference type="Pfam" id="PF00150"/>
    </source>
</evidence>
<dbReference type="AlphaFoldDB" id="A0A1F7L1T1"/>
<proteinExistence type="inferred from homology"/>